<dbReference type="InterPro" id="IPR036169">
    <property type="entry name" value="DXPR_C_sf"/>
</dbReference>
<evidence type="ECO:0000313" key="13">
    <source>
        <dbReference type="EMBL" id="CTQ42467.1"/>
    </source>
</evidence>
<feature type="binding site" evidence="9">
    <location>
        <position position="185"/>
    </location>
    <ligand>
        <name>1-deoxy-D-xylulose 5-phosphate</name>
        <dbReference type="ChEBI" id="CHEBI:57792"/>
    </ligand>
</feature>
<keyword evidence="13" id="KW-0413">Isomerase</keyword>
<feature type="binding site" evidence="9">
    <location>
        <position position="133"/>
    </location>
    <ligand>
        <name>NADPH</name>
        <dbReference type="ChEBI" id="CHEBI:57783"/>
    </ligand>
</feature>
<name>A0A0M6XYI1_9HYPH</name>
<feature type="domain" description="DXP reductoisomerase C-terminal" evidence="12">
    <location>
        <begin position="270"/>
        <end position="390"/>
    </location>
</feature>
<dbReference type="Proteomes" id="UP000048926">
    <property type="component" value="Unassembled WGS sequence"/>
</dbReference>
<dbReference type="EMBL" id="CXST01000001">
    <property type="protein sequence ID" value="CTQ42467.1"/>
    <property type="molecule type" value="Genomic_DNA"/>
</dbReference>
<dbReference type="HAMAP" id="MF_00183">
    <property type="entry name" value="DXP_reductoisom"/>
    <property type="match status" value="1"/>
</dbReference>
<evidence type="ECO:0000259" key="10">
    <source>
        <dbReference type="Pfam" id="PF02670"/>
    </source>
</evidence>
<evidence type="ECO:0000256" key="8">
    <source>
        <dbReference type="ARBA" id="ARBA00048543"/>
    </source>
</evidence>
<evidence type="ECO:0000259" key="11">
    <source>
        <dbReference type="Pfam" id="PF08436"/>
    </source>
</evidence>
<comment type="caution">
    <text evidence="9">Lacks conserved residue(s) required for the propagation of feature annotation.</text>
</comment>
<dbReference type="RefSeq" id="WP_055654493.1">
    <property type="nucleotide sequence ID" value="NZ_CXST01000001.1"/>
</dbReference>
<feature type="binding site" evidence="9">
    <location>
        <position position="49"/>
    </location>
    <ligand>
        <name>NADPH</name>
        <dbReference type="ChEBI" id="CHEBI:57783"/>
    </ligand>
</feature>
<keyword evidence="14" id="KW-1185">Reference proteome</keyword>
<dbReference type="InterPro" id="IPR013644">
    <property type="entry name" value="DXP_reductoisomerase_C"/>
</dbReference>
<dbReference type="Pfam" id="PF13288">
    <property type="entry name" value="DXPR_C"/>
    <property type="match status" value="1"/>
</dbReference>
<dbReference type="GO" id="GO:0016853">
    <property type="term" value="F:isomerase activity"/>
    <property type="evidence" value="ECO:0007669"/>
    <property type="project" value="UniProtKB-KW"/>
</dbReference>
<dbReference type="InterPro" id="IPR036291">
    <property type="entry name" value="NAD(P)-bd_dom_sf"/>
</dbReference>
<dbReference type="AlphaFoldDB" id="A0A0M6XYI1"/>
<dbReference type="NCBIfam" id="TIGR00243">
    <property type="entry name" value="Dxr"/>
    <property type="match status" value="1"/>
</dbReference>
<comment type="similarity">
    <text evidence="2 9">Belongs to the DXR family.</text>
</comment>
<feature type="domain" description="1-deoxy-D-xylulose 5-phosphate reductoisomerase N-terminal" evidence="10">
    <location>
        <begin position="16"/>
        <end position="141"/>
    </location>
</feature>
<comment type="pathway">
    <text evidence="1 9">Isoprenoid biosynthesis; isopentenyl diphosphate biosynthesis via DXP pathway; isopentenyl diphosphate from 1-deoxy-D-xylulose 5-phosphate: step 1/6.</text>
</comment>
<dbReference type="GO" id="GO:0030145">
    <property type="term" value="F:manganese ion binding"/>
    <property type="evidence" value="ECO:0007669"/>
    <property type="project" value="TreeGrafter"/>
</dbReference>
<comment type="cofactor">
    <cofactor evidence="9">
        <name>Mg(2+)</name>
        <dbReference type="ChEBI" id="CHEBI:18420"/>
    </cofactor>
    <cofactor evidence="9">
        <name>Mn(2+)</name>
        <dbReference type="ChEBI" id="CHEBI:29035"/>
    </cofactor>
</comment>
<dbReference type="PANTHER" id="PTHR30525">
    <property type="entry name" value="1-DEOXY-D-XYLULOSE 5-PHOSPHATE REDUCTOISOMERASE"/>
    <property type="match status" value="1"/>
</dbReference>
<sequence length="399" mass="41910">MAAASAARDPGAKTRITVLGATGSIGQSLADLIQRNPDSYEVVALVANRNAAGLADMAKALKTGSALLAEETCYPELKERLAGSGIATGAGEAAVLEAVTQDTDIVVGAIVGSAGLKPTMAAIRPGRRIALANKECLVCAGDLFMAKIRATEAELLPVDSEHNAIFQVFETDKADMVEKVILTASGGPFRSVSKADMAGVTPQQALKHPNWDMGARITIDSATMMNKGFEVIEASHLFPVAHDQLGVLVHPQSTVHGLVQYKDGSLLAQLGSPDMRTPIAHCLAFPRRMNVPVKRLDLAELGTLTFEAPDLDRFPALRLALEAMRAGGMAPAVLNAADEVAVDAFLKGRIGFMDIPAAIEEVLDAMGAGGKLTDAAGVEDVLAIDAEARQKTGEWIRTR</sequence>
<evidence type="ECO:0000256" key="9">
    <source>
        <dbReference type="HAMAP-Rule" id="MF_00183"/>
    </source>
</evidence>
<gene>
    <name evidence="9 13" type="primary">dxr</name>
    <name evidence="13" type="ORF">LAL4801_00895</name>
</gene>
<evidence type="ECO:0000256" key="7">
    <source>
        <dbReference type="ARBA" id="ARBA00023229"/>
    </source>
</evidence>
<dbReference type="SUPFAM" id="SSF51735">
    <property type="entry name" value="NAD(P)-binding Rossmann-fold domains"/>
    <property type="match status" value="1"/>
</dbReference>
<dbReference type="NCBIfam" id="NF009114">
    <property type="entry name" value="PRK12464.1"/>
    <property type="match status" value="1"/>
</dbReference>
<evidence type="ECO:0000256" key="3">
    <source>
        <dbReference type="ARBA" id="ARBA00022723"/>
    </source>
</evidence>
<protein>
    <recommendedName>
        <fullName evidence="9">1-deoxy-D-xylulose 5-phosphate reductoisomerase</fullName>
        <shortName evidence="9">DXP reductoisomerase</shortName>
        <ecNumber evidence="9">1.1.1.267</ecNumber>
    </recommendedName>
    <alternativeName>
        <fullName evidence="9">1-deoxyxylulose-5-phosphate reductoisomerase</fullName>
    </alternativeName>
    <alternativeName>
        <fullName evidence="9">2-C-methyl-D-erythritol 4-phosphate synthase</fullName>
    </alternativeName>
</protein>
<comment type="catalytic activity">
    <reaction evidence="8">
        <text>2-C-methyl-D-erythritol 4-phosphate + NADP(+) = 1-deoxy-D-xylulose 5-phosphate + NADPH + H(+)</text>
        <dbReference type="Rhea" id="RHEA:13717"/>
        <dbReference type="ChEBI" id="CHEBI:15378"/>
        <dbReference type="ChEBI" id="CHEBI:57783"/>
        <dbReference type="ChEBI" id="CHEBI:57792"/>
        <dbReference type="ChEBI" id="CHEBI:58262"/>
        <dbReference type="ChEBI" id="CHEBI:58349"/>
        <dbReference type="EC" id="1.1.1.267"/>
    </reaction>
    <physiologicalReaction direction="right-to-left" evidence="8">
        <dbReference type="Rhea" id="RHEA:13719"/>
    </physiologicalReaction>
</comment>
<keyword evidence="9" id="KW-0460">Magnesium</keyword>
<feature type="binding site" evidence="9">
    <location>
        <position position="160"/>
    </location>
    <ligand>
        <name>1-deoxy-D-xylulose 5-phosphate</name>
        <dbReference type="ChEBI" id="CHEBI:57792"/>
    </ligand>
</feature>
<feature type="binding site" evidence="9">
    <location>
        <position position="24"/>
    </location>
    <ligand>
        <name>NADPH</name>
        <dbReference type="ChEBI" id="CHEBI:57783"/>
    </ligand>
</feature>
<feature type="binding site" evidence="9">
    <location>
        <position position="230"/>
    </location>
    <ligand>
        <name>1-deoxy-D-xylulose 5-phosphate</name>
        <dbReference type="ChEBI" id="CHEBI:57792"/>
    </ligand>
</feature>
<feature type="binding site" evidence="9">
    <location>
        <position position="135"/>
    </location>
    <ligand>
        <name>NADPH</name>
        <dbReference type="ChEBI" id="CHEBI:57783"/>
    </ligand>
</feature>
<dbReference type="Gene3D" id="3.40.50.720">
    <property type="entry name" value="NAD(P)-binding Rossmann-like Domain"/>
    <property type="match status" value="1"/>
</dbReference>
<proteinExistence type="inferred from homology"/>
<evidence type="ECO:0000256" key="5">
    <source>
        <dbReference type="ARBA" id="ARBA00023002"/>
    </source>
</evidence>
<evidence type="ECO:0000256" key="2">
    <source>
        <dbReference type="ARBA" id="ARBA00006825"/>
    </source>
</evidence>
<dbReference type="PIRSF" id="PIRSF006205">
    <property type="entry name" value="Dxp_reductismrs"/>
    <property type="match status" value="1"/>
</dbReference>
<evidence type="ECO:0000259" key="12">
    <source>
        <dbReference type="Pfam" id="PF13288"/>
    </source>
</evidence>
<dbReference type="InterPro" id="IPR026877">
    <property type="entry name" value="DXPR_C"/>
</dbReference>
<feature type="binding site" evidence="9">
    <location>
        <position position="22"/>
    </location>
    <ligand>
        <name>NADPH</name>
        <dbReference type="ChEBI" id="CHEBI:57783"/>
    </ligand>
</feature>
<evidence type="ECO:0000256" key="6">
    <source>
        <dbReference type="ARBA" id="ARBA00023211"/>
    </source>
</evidence>
<organism evidence="13 14">
    <name type="scientific">Roseibium aggregatum</name>
    <dbReference type="NCBI Taxonomy" id="187304"/>
    <lineage>
        <taxon>Bacteria</taxon>
        <taxon>Pseudomonadati</taxon>
        <taxon>Pseudomonadota</taxon>
        <taxon>Alphaproteobacteria</taxon>
        <taxon>Hyphomicrobiales</taxon>
        <taxon>Stappiaceae</taxon>
        <taxon>Roseibium</taxon>
    </lineage>
</organism>
<dbReference type="GO" id="GO:0051484">
    <property type="term" value="P:isopentenyl diphosphate biosynthetic process, methylerythritol 4-phosphate pathway involved in terpenoid biosynthetic process"/>
    <property type="evidence" value="ECO:0007669"/>
    <property type="project" value="UniProtKB-ARBA"/>
</dbReference>
<dbReference type="PANTHER" id="PTHR30525:SF0">
    <property type="entry name" value="1-DEOXY-D-XYLULOSE 5-PHOSPHATE REDUCTOISOMERASE, CHLOROPLASTIC"/>
    <property type="match status" value="1"/>
</dbReference>
<reference evidence="14" key="1">
    <citation type="submission" date="2015-07" db="EMBL/GenBank/DDBJ databases">
        <authorList>
            <person name="Rodrigo-Torres Lidia"/>
            <person name="Arahal R.David."/>
        </authorList>
    </citation>
    <scope>NUCLEOTIDE SEQUENCE [LARGE SCALE GENOMIC DNA]</scope>
    <source>
        <strain evidence="14">CECT 4801</strain>
    </source>
</reference>
<keyword evidence="7 9" id="KW-0414">Isoprene biosynthesis</keyword>
<feature type="binding site" evidence="9">
    <location>
        <position position="227"/>
    </location>
    <ligand>
        <name>1-deoxy-D-xylulose 5-phosphate</name>
        <dbReference type="ChEBI" id="CHEBI:57792"/>
    </ligand>
</feature>
<evidence type="ECO:0000256" key="4">
    <source>
        <dbReference type="ARBA" id="ARBA00022857"/>
    </source>
</evidence>
<feature type="binding site" evidence="9">
    <location>
        <position position="221"/>
    </location>
    <ligand>
        <name>1-deoxy-D-xylulose 5-phosphate</name>
        <dbReference type="ChEBI" id="CHEBI:57792"/>
    </ligand>
</feature>
<feature type="binding site" evidence="9">
    <location>
        <position position="25"/>
    </location>
    <ligand>
        <name>NADPH</name>
        <dbReference type="ChEBI" id="CHEBI:57783"/>
    </ligand>
</feature>
<evidence type="ECO:0000256" key="1">
    <source>
        <dbReference type="ARBA" id="ARBA00005094"/>
    </source>
</evidence>
<keyword evidence="5 9" id="KW-0560">Oxidoreductase</keyword>
<feature type="binding site" evidence="9">
    <location>
        <position position="161"/>
    </location>
    <ligand>
        <name>Mn(2+)</name>
        <dbReference type="ChEBI" id="CHEBI:29035"/>
    </ligand>
</feature>
<accession>A0A0M6XYI1</accession>
<feature type="binding site" evidence="9">
    <location>
        <position position="161"/>
    </location>
    <ligand>
        <name>1-deoxy-D-xylulose 5-phosphate</name>
        <dbReference type="ChEBI" id="CHEBI:57792"/>
    </ligand>
</feature>
<feature type="binding site" evidence="9">
    <location>
        <position position="134"/>
    </location>
    <ligand>
        <name>1-deoxy-D-xylulose 5-phosphate</name>
        <dbReference type="ChEBI" id="CHEBI:57792"/>
    </ligand>
</feature>
<dbReference type="Pfam" id="PF08436">
    <property type="entry name" value="DXP_redisom_C"/>
    <property type="match status" value="1"/>
</dbReference>
<dbReference type="SUPFAM" id="SSF69055">
    <property type="entry name" value="1-deoxy-D-xylulose-5-phosphate reductoisomerase, C-terminal domain"/>
    <property type="match status" value="1"/>
</dbReference>
<dbReference type="STRING" id="187304.B0E33_25675"/>
<keyword evidence="3 9" id="KW-0479">Metal-binding</keyword>
<feature type="binding site" evidence="9">
    <location>
        <position position="226"/>
    </location>
    <ligand>
        <name>1-deoxy-D-xylulose 5-phosphate</name>
        <dbReference type="ChEBI" id="CHEBI:57792"/>
    </ligand>
</feature>
<feature type="binding site" evidence="9">
    <location>
        <position position="208"/>
    </location>
    <ligand>
        <name>1-deoxy-D-xylulose 5-phosphate</name>
        <dbReference type="ChEBI" id="CHEBI:57792"/>
    </ligand>
</feature>
<feature type="binding site" evidence="9">
    <location>
        <position position="214"/>
    </location>
    <ligand>
        <name>NADPH</name>
        <dbReference type="ChEBI" id="CHEBI:57783"/>
    </ligand>
</feature>
<feature type="binding site" evidence="9">
    <location>
        <position position="50"/>
    </location>
    <ligand>
        <name>NADPH</name>
        <dbReference type="ChEBI" id="CHEBI:57783"/>
    </ligand>
</feature>
<keyword evidence="4 9" id="KW-0521">NADP</keyword>
<dbReference type="InterPro" id="IPR013512">
    <property type="entry name" value="DXP_reductoisomerase_N"/>
</dbReference>
<dbReference type="EC" id="1.1.1.267" evidence="9"/>
<dbReference type="OrthoDB" id="9806546at2"/>
<keyword evidence="6 9" id="KW-0464">Manganese</keyword>
<dbReference type="SUPFAM" id="SSF55347">
    <property type="entry name" value="Glyceraldehyde-3-phosphate dehydrogenase-like, C-terminal domain"/>
    <property type="match status" value="1"/>
</dbReference>
<dbReference type="Pfam" id="PF02670">
    <property type="entry name" value="DXP_reductoisom"/>
    <property type="match status" value="1"/>
</dbReference>
<comment type="function">
    <text evidence="9">Catalyzes the NADPH-dependent rearrangement and reduction of 1-deoxy-D-xylulose-5-phosphate (DXP) to 2-C-methyl-D-erythritol 4-phosphate (MEP).</text>
</comment>
<dbReference type="GO" id="GO:0070402">
    <property type="term" value="F:NADPH binding"/>
    <property type="evidence" value="ECO:0007669"/>
    <property type="project" value="InterPro"/>
</dbReference>
<evidence type="ECO:0000313" key="14">
    <source>
        <dbReference type="Proteomes" id="UP000048926"/>
    </source>
</evidence>
<feature type="binding site" evidence="9">
    <location>
        <position position="230"/>
    </location>
    <ligand>
        <name>Mn(2+)</name>
        <dbReference type="ChEBI" id="CHEBI:29035"/>
    </ligand>
</feature>
<dbReference type="Gene3D" id="1.10.1740.10">
    <property type="match status" value="1"/>
</dbReference>
<dbReference type="FunFam" id="3.40.50.720:FF:000045">
    <property type="entry name" value="1-deoxy-D-xylulose 5-phosphate reductoisomerase"/>
    <property type="match status" value="1"/>
</dbReference>
<dbReference type="UniPathway" id="UPA00056">
    <property type="reaction ID" value="UER00092"/>
</dbReference>
<dbReference type="GO" id="GO:0030604">
    <property type="term" value="F:1-deoxy-D-xylulose-5-phosphate reductoisomerase activity"/>
    <property type="evidence" value="ECO:0007669"/>
    <property type="project" value="UniProtKB-UniRule"/>
</dbReference>
<feature type="binding site" evidence="9">
    <location>
        <position position="23"/>
    </location>
    <ligand>
        <name>NADPH</name>
        <dbReference type="ChEBI" id="CHEBI:57783"/>
    </ligand>
</feature>
<dbReference type="InterPro" id="IPR003821">
    <property type="entry name" value="DXP_reductoisomerase"/>
</dbReference>
<feature type="binding site" evidence="9">
    <location>
        <position position="159"/>
    </location>
    <ligand>
        <name>Mn(2+)</name>
        <dbReference type="ChEBI" id="CHEBI:29035"/>
    </ligand>
</feature>
<feature type="domain" description="1-deoxy-D-xylulose 5-phosphate reductoisomerase C-terminal" evidence="11">
    <location>
        <begin position="155"/>
        <end position="238"/>
    </location>
</feature>